<feature type="compositionally biased region" description="Basic and acidic residues" evidence="1">
    <location>
        <begin position="78"/>
        <end position="88"/>
    </location>
</feature>
<name>A0AAV4MTR3_CAEEX</name>
<evidence type="ECO:0000313" key="2">
    <source>
        <dbReference type="EMBL" id="GIX75683.1"/>
    </source>
</evidence>
<dbReference type="Proteomes" id="UP001054945">
    <property type="component" value="Unassembled WGS sequence"/>
</dbReference>
<comment type="caution">
    <text evidence="2">The sequence shown here is derived from an EMBL/GenBank/DDBJ whole genome shotgun (WGS) entry which is preliminary data.</text>
</comment>
<organism evidence="2 3">
    <name type="scientific">Caerostris extrusa</name>
    <name type="common">Bark spider</name>
    <name type="synonym">Caerostris bankana</name>
    <dbReference type="NCBI Taxonomy" id="172846"/>
    <lineage>
        <taxon>Eukaryota</taxon>
        <taxon>Metazoa</taxon>
        <taxon>Ecdysozoa</taxon>
        <taxon>Arthropoda</taxon>
        <taxon>Chelicerata</taxon>
        <taxon>Arachnida</taxon>
        <taxon>Araneae</taxon>
        <taxon>Araneomorphae</taxon>
        <taxon>Entelegynae</taxon>
        <taxon>Araneoidea</taxon>
        <taxon>Araneidae</taxon>
        <taxon>Caerostris</taxon>
    </lineage>
</organism>
<feature type="region of interest" description="Disordered" evidence="1">
    <location>
        <begin position="60"/>
        <end position="88"/>
    </location>
</feature>
<dbReference type="EMBL" id="BPLR01020189">
    <property type="protein sequence ID" value="GIX75683.1"/>
    <property type="molecule type" value="Genomic_DNA"/>
</dbReference>
<evidence type="ECO:0000256" key="1">
    <source>
        <dbReference type="SAM" id="MobiDB-lite"/>
    </source>
</evidence>
<evidence type="ECO:0000313" key="3">
    <source>
        <dbReference type="Proteomes" id="UP001054945"/>
    </source>
</evidence>
<reference evidence="2 3" key="1">
    <citation type="submission" date="2021-06" db="EMBL/GenBank/DDBJ databases">
        <title>Caerostris extrusa draft genome.</title>
        <authorList>
            <person name="Kono N."/>
            <person name="Arakawa K."/>
        </authorList>
    </citation>
    <scope>NUCLEOTIDE SEQUENCE [LARGE SCALE GENOMIC DNA]</scope>
</reference>
<accession>A0AAV4MTR3</accession>
<gene>
    <name evidence="2" type="ORF">CEXT_223881</name>
</gene>
<proteinExistence type="predicted"/>
<protein>
    <submittedName>
        <fullName evidence="2">Uncharacterized protein</fullName>
    </submittedName>
</protein>
<sequence>MLQKKSAVGENPAIGGTELKSEQRCHWGTAMCRNNICYEANAVGIRCQRGKIARGLKEQSILKGSGERTSRRAVPGLRARDSCVGREK</sequence>
<keyword evidence="3" id="KW-1185">Reference proteome</keyword>
<dbReference type="AlphaFoldDB" id="A0AAV4MTR3"/>